<gene>
    <name evidence="2" type="primary">mlaC</name>
    <name evidence="2" type="ORF">CINF_1440</name>
</gene>
<dbReference type="Proteomes" id="UP000509414">
    <property type="component" value="Chromosome"/>
</dbReference>
<dbReference type="EMBL" id="CP049075">
    <property type="protein sequence ID" value="QLI05920.1"/>
    <property type="molecule type" value="Genomic_DNA"/>
</dbReference>
<keyword evidence="3" id="KW-1185">Reference proteome</keyword>
<sequence>MKKIFLCVLAVMMAVRVCALELEQIKPQLSKDLNTALEILARNASIEQKSNELFKLFDVYFDYKLMSALALGKIYKSLDNAQKAQFQEKFKERLKFSLSEKLSFYTDEKITITGDERPNEKRYFLHTQITNQNGEAYKLSFKFHRNGQNDYLVYDVDILGVSLIQTYKAQFEDLGLRADFNTILSRLNAMNELDKKEPKPTNNK</sequence>
<reference evidence="2 3" key="1">
    <citation type="submission" date="2020-02" db="EMBL/GenBank/DDBJ databases">
        <title>Complete genome sequence of the novel Campylobacter species Candidatus Campylobacter infans.</title>
        <authorList>
            <person name="Duim B."/>
            <person name="Zomer A."/>
            <person name="van der Graaf L."/>
            <person name="Wagenaar J."/>
        </authorList>
    </citation>
    <scope>NUCLEOTIDE SEQUENCE [LARGE SCALE GENOMIC DNA]</scope>
    <source>
        <strain evidence="2 3">19S00001</strain>
    </source>
</reference>
<name>A0A7H9CIJ8_9BACT</name>
<dbReference type="Pfam" id="PF05494">
    <property type="entry name" value="MlaC"/>
    <property type="match status" value="1"/>
</dbReference>
<evidence type="ECO:0000256" key="1">
    <source>
        <dbReference type="SAM" id="SignalP"/>
    </source>
</evidence>
<dbReference type="InterPro" id="IPR042245">
    <property type="entry name" value="Tgt2/MlaC_sf"/>
</dbReference>
<dbReference type="PANTHER" id="PTHR36573:SF1">
    <property type="entry name" value="INTERMEMBRANE PHOSPHOLIPID TRANSPORT SYSTEM BINDING PROTEIN MLAC"/>
    <property type="match status" value="1"/>
</dbReference>
<protein>
    <submittedName>
        <fullName evidence="2">Lipid asymmetry ABC transporter MlaABCDEF, periplasmic component MlaC</fullName>
    </submittedName>
</protein>
<proteinExistence type="predicted"/>
<dbReference type="Gene3D" id="3.10.450.710">
    <property type="entry name" value="Tgt2/MlaC"/>
    <property type="match status" value="1"/>
</dbReference>
<keyword evidence="1" id="KW-0732">Signal</keyword>
<evidence type="ECO:0000313" key="3">
    <source>
        <dbReference type="Proteomes" id="UP000509414"/>
    </source>
</evidence>
<dbReference type="KEGG" id="cinf:CINF_1440"/>
<organism evidence="2 3">
    <name type="scientific">Candidatus Campylobacter infans</name>
    <dbReference type="NCBI Taxonomy" id="2561898"/>
    <lineage>
        <taxon>Bacteria</taxon>
        <taxon>Pseudomonadati</taxon>
        <taxon>Campylobacterota</taxon>
        <taxon>Epsilonproteobacteria</taxon>
        <taxon>Campylobacterales</taxon>
        <taxon>Campylobacteraceae</taxon>
        <taxon>Campylobacter</taxon>
    </lineage>
</organism>
<dbReference type="RefSeq" id="WP_178697387.1">
    <property type="nucleotide sequence ID" value="NZ_CP049075.1"/>
</dbReference>
<feature type="signal peptide" evidence="1">
    <location>
        <begin position="1"/>
        <end position="19"/>
    </location>
</feature>
<dbReference type="PANTHER" id="PTHR36573">
    <property type="entry name" value="INTERMEMBRANE PHOSPHOLIPID TRANSPORT SYSTEM BINDING PROTEIN MLAC"/>
    <property type="match status" value="1"/>
</dbReference>
<dbReference type="InterPro" id="IPR008869">
    <property type="entry name" value="MlaC/ttg2D"/>
</dbReference>
<dbReference type="AlphaFoldDB" id="A0A7H9CIJ8"/>
<evidence type="ECO:0000313" key="2">
    <source>
        <dbReference type="EMBL" id="QLI05920.1"/>
    </source>
</evidence>
<accession>A0A7H9CIJ8</accession>
<feature type="chain" id="PRO_5029017241" evidence="1">
    <location>
        <begin position="20"/>
        <end position="204"/>
    </location>
</feature>